<organism evidence="3 4">
    <name type="scientific">Eruca vesicaria subsp. sativa</name>
    <name type="common">Garden rocket</name>
    <name type="synonym">Eruca sativa</name>
    <dbReference type="NCBI Taxonomy" id="29727"/>
    <lineage>
        <taxon>Eukaryota</taxon>
        <taxon>Viridiplantae</taxon>
        <taxon>Streptophyta</taxon>
        <taxon>Embryophyta</taxon>
        <taxon>Tracheophyta</taxon>
        <taxon>Spermatophyta</taxon>
        <taxon>Magnoliopsida</taxon>
        <taxon>eudicotyledons</taxon>
        <taxon>Gunneridae</taxon>
        <taxon>Pentapetalae</taxon>
        <taxon>rosids</taxon>
        <taxon>malvids</taxon>
        <taxon>Brassicales</taxon>
        <taxon>Brassicaceae</taxon>
        <taxon>Brassiceae</taxon>
        <taxon>Eruca</taxon>
    </lineage>
</organism>
<dbReference type="SMART" id="SM00645">
    <property type="entry name" value="Pept_C1"/>
    <property type="match status" value="1"/>
</dbReference>
<dbReference type="InterPro" id="IPR000668">
    <property type="entry name" value="Peptidase_C1A_C"/>
</dbReference>
<accession>A0ABC8JC98</accession>
<keyword evidence="4" id="KW-1185">Reference proteome</keyword>
<evidence type="ECO:0000259" key="2">
    <source>
        <dbReference type="SMART" id="SM00645"/>
    </source>
</evidence>
<evidence type="ECO:0000313" key="4">
    <source>
        <dbReference type="Proteomes" id="UP001642260"/>
    </source>
</evidence>
<feature type="domain" description="Peptidase C1A papain C-terminal" evidence="2">
    <location>
        <begin position="33"/>
        <end position="261"/>
    </location>
</feature>
<protein>
    <recommendedName>
        <fullName evidence="2">Peptidase C1A papain C-terminal domain-containing protein</fullName>
    </recommendedName>
</protein>
<dbReference type="Proteomes" id="UP001642260">
    <property type="component" value="Unassembled WGS sequence"/>
</dbReference>
<dbReference type="Gene3D" id="3.90.70.10">
    <property type="entry name" value="Cysteine proteinases"/>
    <property type="match status" value="1"/>
</dbReference>
<evidence type="ECO:0000256" key="1">
    <source>
        <dbReference type="SAM" id="MobiDB-lite"/>
    </source>
</evidence>
<dbReference type="AlphaFoldDB" id="A0ABC8JC98"/>
<dbReference type="EMBL" id="CAKOAT010096265">
    <property type="protein sequence ID" value="CAH8321612.1"/>
    <property type="molecule type" value="Genomic_DNA"/>
</dbReference>
<dbReference type="SUPFAM" id="SSF54001">
    <property type="entry name" value="Cysteine proteinases"/>
    <property type="match status" value="1"/>
</dbReference>
<reference evidence="3 4" key="1">
    <citation type="submission" date="2022-03" db="EMBL/GenBank/DDBJ databases">
        <authorList>
            <person name="Macdonald S."/>
            <person name="Ahmed S."/>
            <person name="Newling K."/>
        </authorList>
    </citation>
    <scope>NUCLEOTIDE SEQUENCE [LARGE SCALE GENOMIC DNA]</scope>
</reference>
<gene>
    <name evidence="3" type="ORF">ERUC_LOCUS9399</name>
</gene>
<name>A0ABC8JC98_ERUVS</name>
<feature type="region of interest" description="Disordered" evidence="1">
    <location>
        <begin position="1"/>
        <end position="26"/>
    </location>
</feature>
<dbReference type="Pfam" id="PF00112">
    <property type="entry name" value="Peptidase_C1"/>
    <property type="match status" value="1"/>
</dbReference>
<proteinExistence type="predicted"/>
<comment type="caution">
    <text evidence="3">The sequence shown here is derived from an EMBL/GenBank/DDBJ whole genome shotgun (WGS) entry which is preliminary data.</text>
</comment>
<dbReference type="InterPro" id="IPR038765">
    <property type="entry name" value="Papain-like_cys_pep_sf"/>
</dbReference>
<evidence type="ECO:0000313" key="3">
    <source>
        <dbReference type="EMBL" id="CAH8321612.1"/>
    </source>
</evidence>
<sequence length="290" mass="33112">MPKKKQEKAKTSEPPPEPLPQDLPDDCPWKLSYRKTKDNRIVLFATMDQGSEGYCWTIVFSRMVSIHLYIHKKVKKLLNLSAKHLFANIEEKLDNGNLKSYKSLDAFLKNEGLVLEQECKCIVGKTEINSVQCDKVKDKETFKILDFVVVEGDKVNESDIIHLLNTKGPIAAHIRVNRNFKKSYKGNDTDEMYYGPSNKGQIDDHIILLTGYATKNGVHYFEYQNSWGSKWGLDDGFGKFARKISLPKNQKSLVVAYMYPEVFSKGMNTLHLPLVLRKTGPEAELNFECG</sequence>